<dbReference type="GO" id="GO:0005886">
    <property type="term" value="C:plasma membrane"/>
    <property type="evidence" value="ECO:0007669"/>
    <property type="project" value="UniProtKB-SubCell"/>
</dbReference>
<feature type="transmembrane region" description="Helical" evidence="11">
    <location>
        <begin position="267"/>
        <end position="288"/>
    </location>
</feature>
<dbReference type="Pfam" id="PF18075">
    <property type="entry name" value="FtsX_ECD"/>
    <property type="match status" value="1"/>
</dbReference>
<reference evidence="15" key="1">
    <citation type="submission" date="2017-01" db="EMBL/GenBank/DDBJ databases">
        <authorList>
            <person name="Varghese N."/>
            <person name="Submissions S."/>
        </authorList>
    </citation>
    <scope>NUCLEOTIDE SEQUENCE [LARGE SCALE GENOMIC DNA]</scope>
    <source>
        <strain evidence="15">DSM 23127</strain>
    </source>
</reference>
<feature type="domain" description="FtsX extracellular" evidence="13">
    <location>
        <begin position="59"/>
        <end position="152"/>
    </location>
</feature>
<dbReference type="Proteomes" id="UP000187608">
    <property type="component" value="Unassembled WGS sequence"/>
</dbReference>
<evidence type="ECO:0000256" key="4">
    <source>
        <dbReference type="ARBA" id="ARBA00022475"/>
    </source>
</evidence>
<protein>
    <recommendedName>
        <fullName evidence="3 10">Cell division protein FtsX</fullName>
    </recommendedName>
</protein>
<evidence type="ECO:0000313" key="14">
    <source>
        <dbReference type="EMBL" id="SIS43090.1"/>
    </source>
</evidence>
<comment type="subcellular location">
    <subcellularLocation>
        <location evidence="1">Cell membrane</location>
        <topology evidence="1">Multi-pass membrane protein</topology>
    </subcellularLocation>
</comment>
<keyword evidence="15" id="KW-1185">Reference proteome</keyword>
<keyword evidence="9 10" id="KW-0131">Cell cycle</keyword>
<dbReference type="Gene3D" id="3.30.70.3040">
    <property type="match status" value="1"/>
</dbReference>
<organism evidence="14 15">
    <name type="scientific">Salimicrobium flavidum</name>
    <dbReference type="NCBI Taxonomy" id="570947"/>
    <lineage>
        <taxon>Bacteria</taxon>
        <taxon>Bacillati</taxon>
        <taxon>Bacillota</taxon>
        <taxon>Bacilli</taxon>
        <taxon>Bacillales</taxon>
        <taxon>Bacillaceae</taxon>
        <taxon>Salimicrobium</taxon>
    </lineage>
</organism>
<comment type="similarity">
    <text evidence="2 10">Belongs to the ABC-4 integral membrane protein family. FtsX subfamily.</text>
</comment>
<evidence type="ECO:0000256" key="6">
    <source>
        <dbReference type="ARBA" id="ARBA00022692"/>
    </source>
</evidence>
<evidence type="ECO:0000256" key="11">
    <source>
        <dbReference type="SAM" id="Phobius"/>
    </source>
</evidence>
<keyword evidence="5 10" id="KW-0132">Cell division</keyword>
<keyword evidence="6 11" id="KW-0812">Transmembrane</keyword>
<gene>
    <name evidence="14" type="ORF">SAMN05421687_103165</name>
</gene>
<dbReference type="PANTHER" id="PTHR47755">
    <property type="entry name" value="CELL DIVISION PROTEIN FTSX"/>
    <property type="match status" value="1"/>
</dbReference>
<feature type="transmembrane region" description="Helical" evidence="11">
    <location>
        <begin position="172"/>
        <end position="197"/>
    </location>
</feature>
<dbReference type="PIRSF" id="PIRSF003097">
    <property type="entry name" value="FtsX"/>
    <property type="match status" value="1"/>
</dbReference>
<dbReference type="RefSeq" id="WP_076557707.1">
    <property type="nucleotide sequence ID" value="NZ_FTOC01000003.1"/>
</dbReference>
<evidence type="ECO:0000256" key="10">
    <source>
        <dbReference type="PIRNR" id="PIRNR003097"/>
    </source>
</evidence>
<evidence type="ECO:0000256" key="8">
    <source>
        <dbReference type="ARBA" id="ARBA00023136"/>
    </source>
</evidence>
<dbReference type="EMBL" id="FTOC01000003">
    <property type="protein sequence ID" value="SIS43090.1"/>
    <property type="molecule type" value="Genomic_DNA"/>
</dbReference>
<keyword evidence="7 11" id="KW-1133">Transmembrane helix</keyword>
<comment type="function">
    <text evidence="10">Part of the ABC transporter FtsEX involved in asymmetric cellular division facilitating the initiation of sporulation.</text>
</comment>
<accession>A0A1N7J1A1</accession>
<proteinExistence type="inferred from homology"/>
<dbReference type="GO" id="GO:0051301">
    <property type="term" value="P:cell division"/>
    <property type="evidence" value="ECO:0007669"/>
    <property type="project" value="UniProtKB-KW"/>
</dbReference>
<dbReference type="NCBIfam" id="NF038347">
    <property type="entry name" value="FtsX_Gpos"/>
    <property type="match status" value="1"/>
</dbReference>
<feature type="domain" description="ABC3 transporter permease C-terminal" evidence="12">
    <location>
        <begin position="176"/>
        <end position="296"/>
    </location>
</feature>
<dbReference type="InterPro" id="IPR058204">
    <property type="entry name" value="FtsX_firmicutes-type"/>
</dbReference>
<evidence type="ECO:0000256" key="7">
    <source>
        <dbReference type="ARBA" id="ARBA00022989"/>
    </source>
</evidence>
<dbReference type="InterPro" id="IPR004513">
    <property type="entry name" value="FtsX"/>
</dbReference>
<evidence type="ECO:0000256" key="9">
    <source>
        <dbReference type="ARBA" id="ARBA00023306"/>
    </source>
</evidence>
<evidence type="ECO:0000256" key="2">
    <source>
        <dbReference type="ARBA" id="ARBA00007379"/>
    </source>
</evidence>
<dbReference type="Pfam" id="PF02687">
    <property type="entry name" value="FtsX"/>
    <property type="match status" value="1"/>
</dbReference>
<evidence type="ECO:0000256" key="3">
    <source>
        <dbReference type="ARBA" id="ARBA00021907"/>
    </source>
</evidence>
<evidence type="ECO:0000313" key="15">
    <source>
        <dbReference type="Proteomes" id="UP000187608"/>
    </source>
</evidence>
<dbReference type="PANTHER" id="PTHR47755:SF1">
    <property type="entry name" value="CELL DIVISION PROTEIN FTSX"/>
    <property type="match status" value="1"/>
</dbReference>
<evidence type="ECO:0000256" key="5">
    <source>
        <dbReference type="ARBA" id="ARBA00022618"/>
    </source>
</evidence>
<dbReference type="AlphaFoldDB" id="A0A1N7J1A1"/>
<dbReference type="OrthoDB" id="9812531at2"/>
<evidence type="ECO:0000256" key="1">
    <source>
        <dbReference type="ARBA" id="ARBA00004651"/>
    </source>
</evidence>
<dbReference type="InterPro" id="IPR040690">
    <property type="entry name" value="FtsX_ECD"/>
</dbReference>
<keyword evidence="4 10" id="KW-1003">Cell membrane</keyword>
<feature type="transmembrane region" description="Helical" evidence="11">
    <location>
        <begin position="218"/>
        <end position="247"/>
    </location>
</feature>
<evidence type="ECO:0000259" key="13">
    <source>
        <dbReference type="Pfam" id="PF18075"/>
    </source>
</evidence>
<feature type="transmembrane region" description="Helical" evidence="11">
    <location>
        <begin position="21"/>
        <end position="46"/>
    </location>
</feature>
<dbReference type="STRING" id="570947.SAMN05421687_103165"/>
<keyword evidence="8 10" id="KW-0472">Membrane</keyword>
<evidence type="ECO:0000259" key="12">
    <source>
        <dbReference type="Pfam" id="PF02687"/>
    </source>
</evidence>
<sequence>MKFRTTGRHVKEGSKSVFRNGWMTVSAIGATTTTLLLVGVFLAVMLNLNEFASSIEEDIEVRVFIENTANEQQVDQLGEKMESIDNVASVEYSSKEEELEGLVDSLGDQGQAFELFEQTNPLNDVYIIDPTRPTAADSIASEVNNLNHVYEVDYGEEIVQRIFTFNDYARTIGLALIIGLVFTAIFLISNTVRITILARKKEIGIMKLVGATNSFIRWPFFIEGMLLGLLGSVIPIAALAGGYYYLYYYLRDSINFDFVQLLPFNPFIWQLSALILAIGVFIGIWGSVMSVRKFLKV</sequence>
<name>A0A1N7J1A1_9BACI</name>
<dbReference type="InterPro" id="IPR003838">
    <property type="entry name" value="ABC3_permease_C"/>
</dbReference>